<dbReference type="SUPFAM" id="SSF103481">
    <property type="entry name" value="Multidrug resistance efflux transporter EmrE"/>
    <property type="match status" value="2"/>
</dbReference>
<name>A0ABR8NXS4_9GAMM</name>
<dbReference type="Proteomes" id="UP000604161">
    <property type="component" value="Unassembled WGS sequence"/>
</dbReference>
<protein>
    <submittedName>
        <fullName evidence="3">EamA family transporter</fullName>
    </submittedName>
</protein>
<dbReference type="InterPro" id="IPR000620">
    <property type="entry name" value="EamA_dom"/>
</dbReference>
<reference evidence="3 4" key="1">
    <citation type="submission" date="2020-09" db="EMBL/GenBank/DDBJ databases">
        <title>Marinomonas sp. nov., isolated from the cysticercosis algae of Qingdao, China.</title>
        <authorList>
            <person name="Sun X."/>
        </authorList>
    </citation>
    <scope>NUCLEOTIDE SEQUENCE [LARGE SCALE GENOMIC DNA]</scope>
    <source>
        <strain evidence="3 4">SM2066</strain>
    </source>
</reference>
<feature type="transmembrane region" description="Helical" evidence="1">
    <location>
        <begin position="91"/>
        <end position="111"/>
    </location>
</feature>
<feature type="transmembrane region" description="Helical" evidence="1">
    <location>
        <begin position="62"/>
        <end position="79"/>
    </location>
</feature>
<evidence type="ECO:0000313" key="3">
    <source>
        <dbReference type="EMBL" id="MBD5770819.1"/>
    </source>
</evidence>
<keyword evidence="1" id="KW-0472">Membrane</keyword>
<feature type="transmembrane region" description="Helical" evidence="1">
    <location>
        <begin position="152"/>
        <end position="169"/>
    </location>
</feature>
<feature type="transmembrane region" description="Helical" evidence="1">
    <location>
        <begin position="30"/>
        <end position="50"/>
    </location>
</feature>
<dbReference type="RefSeq" id="WP_191594195.1">
    <property type="nucleotide sequence ID" value="NZ_JACYFC010000002.1"/>
</dbReference>
<evidence type="ECO:0000313" key="4">
    <source>
        <dbReference type="Proteomes" id="UP000604161"/>
    </source>
</evidence>
<dbReference type="Gene3D" id="1.10.3730.20">
    <property type="match status" value="1"/>
</dbReference>
<feature type="transmembrane region" description="Helical" evidence="1">
    <location>
        <begin position="117"/>
        <end position="140"/>
    </location>
</feature>
<feature type="transmembrane region" description="Helical" evidence="1">
    <location>
        <begin position="195"/>
        <end position="215"/>
    </location>
</feature>
<dbReference type="EMBL" id="JACYFC010000002">
    <property type="protein sequence ID" value="MBD5770819.1"/>
    <property type="molecule type" value="Genomic_DNA"/>
</dbReference>
<feature type="transmembrane region" description="Helical" evidence="1">
    <location>
        <begin position="288"/>
        <end position="305"/>
    </location>
</feature>
<feature type="transmembrane region" description="Helical" evidence="1">
    <location>
        <begin position="6"/>
        <end position="23"/>
    </location>
</feature>
<feature type="domain" description="EamA" evidence="2">
    <location>
        <begin position="4"/>
        <end position="135"/>
    </location>
</feature>
<evidence type="ECO:0000259" key="2">
    <source>
        <dbReference type="Pfam" id="PF00892"/>
    </source>
</evidence>
<keyword evidence="1" id="KW-1133">Transmembrane helix</keyword>
<dbReference type="Pfam" id="PF00892">
    <property type="entry name" value="EamA"/>
    <property type="match status" value="1"/>
</dbReference>
<comment type="caution">
    <text evidence="3">The sequence shown here is derived from an EMBL/GenBank/DDBJ whole genome shotgun (WGS) entry which is preliminary data.</text>
</comment>
<organism evidence="3 4">
    <name type="scientific">Marinomonas colpomeniae</name>
    <dbReference type="NCBI Taxonomy" id="2774408"/>
    <lineage>
        <taxon>Bacteria</taxon>
        <taxon>Pseudomonadati</taxon>
        <taxon>Pseudomonadota</taxon>
        <taxon>Gammaproteobacteria</taxon>
        <taxon>Oceanospirillales</taxon>
        <taxon>Oceanospirillaceae</taxon>
        <taxon>Marinomonas</taxon>
    </lineage>
</organism>
<keyword evidence="1" id="KW-0812">Transmembrane</keyword>
<sequence>MSLTAIVLILISTFMHAGWNFFGKKTSPTLGFFFLTMVAGAALFSPFVFWHWDLVQAFDHEILFLLLMTGLFQSIYLWGLAEAYRAGDMSIAYPIARSSPLIIVCISSFFLGQQNEVSVQAIIGIVMIVLGCLFIPLQSFGDFKFANYHNRTTTFAIVAAFATAGYSLVDNQATQLMRGLTDHSGTPIASAGEVALVYVSLQSAFAVIWMGWFVLSTTKLRQNFKTLLQKQWRIGLITAALMLGTYSLVILSMAFVDNVSYVVALRQFSIPLGVLFAVIGFGESLKAPKIFGVIITFIGLIAVALG</sequence>
<gene>
    <name evidence="3" type="ORF">IF202_07115</name>
</gene>
<feature type="transmembrane region" description="Helical" evidence="1">
    <location>
        <begin position="261"/>
        <end position="281"/>
    </location>
</feature>
<proteinExistence type="predicted"/>
<dbReference type="InterPro" id="IPR037185">
    <property type="entry name" value="EmrE-like"/>
</dbReference>
<keyword evidence="4" id="KW-1185">Reference proteome</keyword>
<evidence type="ECO:0000256" key="1">
    <source>
        <dbReference type="SAM" id="Phobius"/>
    </source>
</evidence>
<feature type="transmembrane region" description="Helical" evidence="1">
    <location>
        <begin position="236"/>
        <end position="255"/>
    </location>
</feature>
<accession>A0ABR8NXS4</accession>